<keyword evidence="7 12" id="KW-1133">Transmembrane helix</keyword>
<evidence type="ECO:0000256" key="8">
    <source>
        <dbReference type="ARBA" id="ARBA00023136"/>
    </source>
</evidence>
<keyword evidence="15" id="KW-1185">Reference proteome</keyword>
<feature type="domain" description="Type II secretion system protein GspF" evidence="13">
    <location>
        <begin position="285"/>
        <end position="407"/>
    </location>
</feature>
<feature type="domain" description="Type II secretion system protein GspF" evidence="13">
    <location>
        <begin position="81"/>
        <end position="204"/>
    </location>
</feature>
<evidence type="ECO:0000256" key="7">
    <source>
        <dbReference type="ARBA" id="ARBA00022989"/>
    </source>
</evidence>
<evidence type="ECO:0000256" key="6">
    <source>
        <dbReference type="ARBA" id="ARBA00022692"/>
    </source>
</evidence>
<evidence type="ECO:0000313" key="15">
    <source>
        <dbReference type="Proteomes" id="UP000538931"/>
    </source>
</evidence>
<evidence type="ECO:0000256" key="10">
    <source>
        <dbReference type="SAM" id="Coils"/>
    </source>
</evidence>
<evidence type="ECO:0000313" key="14">
    <source>
        <dbReference type="EMBL" id="MBA4501308.1"/>
    </source>
</evidence>
<dbReference type="AlphaFoldDB" id="A0A7W1WW85"/>
<evidence type="ECO:0000256" key="11">
    <source>
        <dbReference type="SAM" id="MobiDB-lite"/>
    </source>
</evidence>
<keyword evidence="3 9" id="KW-0813">Transport</keyword>
<reference evidence="14 15" key="1">
    <citation type="submission" date="2020-07" db="EMBL/GenBank/DDBJ databases">
        <title>Bacterium isolated from marien macroalgae.</title>
        <authorList>
            <person name="Zhu K."/>
            <person name="Lu D."/>
            <person name="Du Z."/>
        </authorList>
    </citation>
    <scope>NUCLEOTIDE SEQUENCE [LARGE SCALE GENOMIC DNA]</scope>
    <source>
        <strain evidence="14 15">3-1745</strain>
    </source>
</reference>
<keyword evidence="5" id="KW-0997">Cell inner membrane</keyword>
<dbReference type="GO" id="GO:0015628">
    <property type="term" value="P:protein secretion by the type II secretion system"/>
    <property type="evidence" value="ECO:0007669"/>
    <property type="project" value="TreeGrafter"/>
</dbReference>
<proteinExistence type="inferred from homology"/>
<feature type="compositionally biased region" description="Basic and acidic residues" evidence="11">
    <location>
        <begin position="24"/>
        <end position="36"/>
    </location>
</feature>
<dbReference type="PRINTS" id="PR00812">
    <property type="entry name" value="BCTERIALGSPF"/>
</dbReference>
<comment type="similarity">
    <text evidence="2 9">Belongs to the GSP F family.</text>
</comment>
<evidence type="ECO:0000259" key="13">
    <source>
        <dbReference type="Pfam" id="PF00482"/>
    </source>
</evidence>
<dbReference type="GO" id="GO:0005886">
    <property type="term" value="C:plasma membrane"/>
    <property type="evidence" value="ECO:0007669"/>
    <property type="project" value="UniProtKB-SubCell"/>
</dbReference>
<dbReference type="Gene3D" id="1.20.81.30">
    <property type="entry name" value="Type II secretion system (T2SS), domain F"/>
    <property type="match status" value="2"/>
</dbReference>
<accession>A0A7W1WW85</accession>
<evidence type="ECO:0000256" key="9">
    <source>
        <dbReference type="RuleBase" id="RU003923"/>
    </source>
</evidence>
<evidence type="ECO:0000256" key="12">
    <source>
        <dbReference type="SAM" id="Phobius"/>
    </source>
</evidence>
<dbReference type="EMBL" id="JACEMT010000033">
    <property type="protein sequence ID" value="MBA4501308.1"/>
    <property type="molecule type" value="Genomic_DNA"/>
</dbReference>
<keyword evidence="8 12" id="KW-0472">Membrane</keyword>
<dbReference type="InterPro" id="IPR018076">
    <property type="entry name" value="T2SS_GspF_dom"/>
</dbReference>
<sequence length="415" mass="44836">MVRVAAASKPSNKPQKKHTFNWQGKDKSGNSSKGKIDAESLAAAKTLLRKQGVRPSKVVKERASLFSAKDKPIKPADIAYFIRQLATMMKAGVPLLQAMDIVGNGTEKDKLKHMIYAIRDDVNGGSDLSRAFENHPEQFDDLVCSLINAGEQSGALETMLDRIATYKEKVESLKKKIKKALTYPTAVIVVGVIVSAILLVKVVPQFESVFKSFGADLPAFTQWVIGLSEWAQQYWFIGLLGAIGAGFAFTKARTKSQKFSDFVDRSVLRIPIIGPILHKAAIARFARTLATTFSAGVPLVEALDSAAGAAGNVVYHNAIIQIRNGVSTGQSLQNAINMTGVFPTMTVQMVAIGEEAGSLDMMLDKVATFYEEDVDNAVDNLSSLMEPLIMAVLGVLVGGLVIAMYLPIFQLGNVV</sequence>
<evidence type="ECO:0000256" key="4">
    <source>
        <dbReference type="ARBA" id="ARBA00022475"/>
    </source>
</evidence>
<evidence type="ECO:0000256" key="3">
    <source>
        <dbReference type="ARBA" id="ARBA00022448"/>
    </source>
</evidence>
<organism evidence="14 15">
    <name type="scientific">Marinobacterium marinum</name>
    <dbReference type="NCBI Taxonomy" id="2756129"/>
    <lineage>
        <taxon>Bacteria</taxon>
        <taxon>Pseudomonadati</taxon>
        <taxon>Pseudomonadota</taxon>
        <taxon>Gammaproteobacteria</taxon>
        <taxon>Oceanospirillales</taxon>
        <taxon>Oceanospirillaceae</taxon>
        <taxon>Marinobacterium</taxon>
    </lineage>
</organism>
<dbReference type="FunFam" id="1.20.81.30:FF:000001">
    <property type="entry name" value="Type II secretion system protein F"/>
    <property type="match status" value="2"/>
</dbReference>
<dbReference type="InterPro" id="IPR001992">
    <property type="entry name" value="T2SS_GspF/T4SS_PilC_CS"/>
</dbReference>
<feature type="transmembrane region" description="Helical" evidence="12">
    <location>
        <begin position="388"/>
        <end position="408"/>
    </location>
</feature>
<keyword evidence="6 9" id="KW-0812">Transmembrane</keyword>
<dbReference type="PANTHER" id="PTHR30012:SF7">
    <property type="entry name" value="PROTEIN TRANSPORT PROTEIN HOFC HOMOLOG"/>
    <property type="match status" value="1"/>
</dbReference>
<dbReference type="InterPro" id="IPR042094">
    <property type="entry name" value="T2SS_GspF_sf"/>
</dbReference>
<evidence type="ECO:0000256" key="2">
    <source>
        <dbReference type="ARBA" id="ARBA00005745"/>
    </source>
</evidence>
<feature type="transmembrane region" description="Helical" evidence="12">
    <location>
        <begin position="233"/>
        <end position="250"/>
    </location>
</feature>
<comment type="caution">
    <text evidence="14">The sequence shown here is derived from an EMBL/GenBank/DDBJ whole genome shotgun (WGS) entry which is preliminary data.</text>
</comment>
<feature type="coiled-coil region" evidence="10">
    <location>
        <begin position="156"/>
        <end position="183"/>
    </location>
</feature>
<evidence type="ECO:0000256" key="1">
    <source>
        <dbReference type="ARBA" id="ARBA00004429"/>
    </source>
</evidence>
<keyword evidence="4" id="KW-1003">Cell membrane</keyword>
<dbReference type="Proteomes" id="UP000538931">
    <property type="component" value="Unassembled WGS sequence"/>
</dbReference>
<comment type="subcellular location">
    <subcellularLocation>
        <location evidence="1 9">Cell inner membrane</location>
        <topology evidence="1 9">Multi-pass membrane protein</topology>
    </subcellularLocation>
</comment>
<protein>
    <submittedName>
        <fullName evidence="14">Type II secretion system F family protein</fullName>
    </submittedName>
</protein>
<dbReference type="InterPro" id="IPR003004">
    <property type="entry name" value="GspF/PilC"/>
</dbReference>
<dbReference type="PANTHER" id="PTHR30012">
    <property type="entry name" value="GENERAL SECRETION PATHWAY PROTEIN"/>
    <property type="match status" value="1"/>
</dbReference>
<name>A0A7W1WW85_9GAMM</name>
<feature type="region of interest" description="Disordered" evidence="11">
    <location>
        <begin position="1"/>
        <end position="36"/>
    </location>
</feature>
<keyword evidence="10" id="KW-0175">Coiled coil</keyword>
<evidence type="ECO:0000256" key="5">
    <source>
        <dbReference type="ARBA" id="ARBA00022519"/>
    </source>
</evidence>
<feature type="transmembrane region" description="Helical" evidence="12">
    <location>
        <begin position="181"/>
        <end position="203"/>
    </location>
</feature>
<gene>
    <name evidence="14" type="ORF">H1S06_02865</name>
</gene>
<dbReference type="PROSITE" id="PS00874">
    <property type="entry name" value="T2SP_F"/>
    <property type="match status" value="1"/>
</dbReference>
<dbReference type="RefSeq" id="WP_181737004.1">
    <property type="nucleotide sequence ID" value="NZ_JACEMT010000033.1"/>
</dbReference>
<dbReference type="Pfam" id="PF00482">
    <property type="entry name" value="T2SSF"/>
    <property type="match status" value="2"/>
</dbReference>